<dbReference type="Pfam" id="PF08443">
    <property type="entry name" value="RimK"/>
    <property type="match status" value="1"/>
</dbReference>
<dbReference type="InterPro" id="IPR013651">
    <property type="entry name" value="ATP-grasp_RimK-type"/>
</dbReference>
<evidence type="ECO:0000313" key="3">
    <source>
        <dbReference type="EMBL" id="PIY61943.1"/>
    </source>
</evidence>
<dbReference type="GO" id="GO:0046872">
    <property type="term" value="F:metal ion binding"/>
    <property type="evidence" value="ECO:0007669"/>
    <property type="project" value="InterPro"/>
</dbReference>
<dbReference type="PROSITE" id="PS50975">
    <property type="entry name" value="ATP_GRASP"/>
    <property type="match status" value="1"/>
</dbReference>
<dbReference type="Gene3D" id="3.30.1490.20">
    <property type="entry name" value="ATP-grasp fold, A domain"/>
    <property type="match status" value="1"/>
</dbReference>
<organism evidence="3 4">
    <name type="scientific">Candidatus Uhrbacteria bacterium CG_4_10_14_0_8_um_filter_58_22</name>
    <dbReference type="NCBI Taxonomy" id="1975029"/>
    <lineage>
        <taxon>Bacteria</taxon>
        <taxon>Candidatus Uhriibacteriota</taxon>
    </lineage>
</organism>
<evidence type="ECO:0000256" key="1">
    <source>
        <dbReference type="PROSITE-ProRule" id="PRU00409"/>
    </source>
</evidence>
<dbReference type="GO" id="GO:0005737">
    <property type="term" value="C:cytoplasm"/>
    <property type="evidence" value="ECO:0007669"/>
    <property type="project" value="TreeGrafter"/>
</dbReference>
<dbReference type="AlphaFoldDB" id="A0A2M7Q8V3"/>
<keyword evidence="1" id="KW-0067">ATP-binding</keyword>
<dbReference type="PANTHER" id="PTHR21621:SF0">
    <property type="entry name" value="BETA-CITRYLGLUTAMATE SYNTHASE B-RELATED"/>
    <property type="match status" value="1"/>
</dbReference>
<comment type="caution">
    <text evidence="3">The sequence shown here is derived from an EMBL/GenBank/DDBJ whole genome shotgun (WGS) entry which is preliminary data.</text>
</comment>
<sequence length="339" mass="37557">MGGVSGSSRLKLRLETKTRKRTRTGPLFFRRLAAVTSCVAYCRPQNESLYCAHMRLLILGHPDFVEHKRLASEARLAGHAATVSPVEQMAFEFSKSGFAATLAGRDLLDSFDGLLFRSLFPHVSESLFLAELFHRSGRRVMDRTLATDVYIQSKTYSAWKLLLAGLPVPYGLQTSSPTEIRNRLDRTSWPIVVKSVHGSRGERVHLARNRSEAEASLASETEWPCLLQEKLEIKKEYRVLVLGFRVLGAISKKAPAGDFRRNLSLGGRAEPASLSTETSEMCELAAGTLRYEFAGVDLAETEDGRQVILEVNRTPGFAGFEAATGMNVAHEVINYFTSS</sequence>
<dbReference type="SUPFAM" id="SSF56059">
    <property type="entry name" value="Glutathione synthetase ATP-binding domain-like"/>
    <property type="match status" value="1"/>
</dbReference>
<protein>
    <recommendedName>
        <fullName evidence="2">ATP-grasp domain-containing protein</fullName>
    </recommendedName>
</protein>
<dbReference type="Gene3D" id="3.30.470.20">
    <property type="entry name" value="ATP-grasp fold, B domain"/>
    <property type="match status" value="1"/>
</dbReference>
<dbReference type="GO" id="GO:0016879">
    <property type="term" value="F:ligase activity, forming carbon-nitrogen bonds"/>
    <property type="evidence" value="ECO:0007669"/>
    <property type="project" value="TreeGrafter"/>
</dbReference>
<dbReference type="GO" id="GO:0005524">
    <property type="term" value="F:ATP binding"/>
    <property type="evidence" value="ECO:0007669"/>
    <property type="project" value="UniProtKB-UniRule"/>
</dbReference>
<gene>
    <name evidence="3" type="ORF">COY93_04330</name>
</gene>
<dbReference type="InterPro" id="IPR013815">
    <property type="entry name" value="ATP_grasp_subdomain_1"/>
</dbReference>
<dbReference type="Proteomes" id="UP000230973">
    <property type="component" value="Unassembled WGS sequence"/>
</dbReference>
<keyword evidence="1" id="KW-0547">Nucleotide-binding</keyword>
<feature type="domain" description="ATP-grasp" evidence="2">
    <location>
        <begin position="158"/>
        <end position="337"/>
    </location>
</feature>
<proteinExistence type="predicted"/>
<reference evidence="4" key="1">
    <citation type="submission" date="2017-09" db="EMBL/GenBank/DDBJ databases">
        <title>Depth-based differentiation of microbial function through sediment-hosted aquifers and enrichment of novel symbionts in the deep terrestrial subsurface.</title>
        <authorList>
            <person name="Probst A.J."/>
            <person name="Ladd B."/>
            <person name="Jarett J.K."/>
            <person name="Geller-Mcgrath D.E."/>
            <person name="Sieber C.M.K."/>
            <person name="Emerson J.B."/>
            <person name="Anantharaman K."/>
            <person name="Thomas B.C."/>
            <person name="Malmstrom R."/>
            <person name="Stieglmeier M."/>
            <person name="Klingl A."/>
            <person name="Woyke T."/>
            <person name="Ryan C.M."/>
            <person name="Banfield J.F."/>
        </authorList>
    </citation>
    <scope>NUCLEOTIDE SEQUENCE [LARGE SCALE GENOMIC DNA]</scope>
</reference>
<evidence type="ECO:0000259" key="2">
    <source>
        <dbReference type="PROSITE" id="PS50975"/>
    </source>
</evidence>
<evidence type="ECO:0000313" key="4">
    <source>
        <dbReference type="Proteomes" id="UP000230973"/>
    </source>
</evidence>
<dbReference type="PANTHER" id="PTHR21621">
    <property type="entry name" value="RIBOSOMAL PROTEIN S6 MODIFICATION PROTEIN"/>
    <property type="match status" value="1"/>
</dbReference>
<name>A0A2M7Q8V3_9BACT</name>
<dbReference type="EMBL" id="PFLC01000058">
    <property type="protein sequence ID" value="PIY61943.1"/>
    <property type="molecule type" value="Genomic_DNA"/>
</dbReference>
<accession>A0A2M7Q8V3</accession>
<dbReference type="InterPro" id="IPR011761">
    <property type="entry name" value="ATP-grasp"/>
</dbReference>